<dbReference type="GO" id="GO:0003677">
    <property type="term" value="F:DNA binding"/>
    <property type="evidence" value="ECO:0007669"/>
    <property type="project" value="UniProtKB-KW"/>
</dbReference>
<accession>A0A3N0EE30</accession>
<dbReference type="GO" id="GO:0006071">
    <property type="term" value="P:glycerol metabolic process"/>
    <property type="evidence" value="ECO:0007669"/>
    <property type="project" value="UniProtKB-KW"/>
</dbReference>
<protein>
    <recommendedName>
        <fullName evidence="6">Glycerol operon regulatory protein</fullName>
    </recommendedName>
</protein>
<dbReference type="InterPro" id="IPR050707">
    <property type="entry name" value="HTH_MetabolicPath_Reg"/>
</dbReference>
<evidence type="ECO:0000256" key="6">
    <source>
        <dbReference type="ARBA" id="ARBA00070406"/>
    </source>
</evidence>
<dbReference type="EMBL" id="RJMB01000004">
    <property type="protein sequence ID" value="RNL86071.1"/>
    <property type="molecule type" value="Genomic_DNA"/>
</dbReference>
<keyword evidence="11" id="KW-1185">Reference proteome</keyword>
<keyword evidence="4" id="KW-0804">Transcription</keyword>
<dbReference type="PANTHER" id="PTHR30136">
    <property type="entry name" value="HELIX-TURN-HELIX TRANSCRIPTIONAL REGULATOR, ICLR FAMILY"/>
    <property type="match status" value="1"/>
</dbReference>
<keyword evidence="1" id="KW-0319">Glycerol metabolism</keyword>
<dbReference type="PROSITE" id="PS51077">
    <property type="entry name" value="HTH_ICLR"/>
    <property type="match status" value="1"/>
</dbReference>
<feature type="domain" description="HTH iclR-type" evidence="8">
    <location>
        <begin position="29"/>
        <end position="90"/>
    </location>
</feature>
<organism evidence="10 11">
    <name type="scientific">Halostreptopolyspora alba</name>
    <dbReference type="NCBI Taxonomy" id="2487137"/>
    <lineage>
        <taxon>Bacteria</taxon>
        <taxon>Bacillati</taxon>
        <taxon>Actinomycetota</taxon>
        <taxon>Actinomycetes</taxon>
        <taxon>Streptosporangiales</taxon>
        <taxon>Nocardiopsidaceae</taxon>
        <taxon>Halostreptopolyspora</taxon>
    </lineage>
</organism>
<keyword evidence="3" id="KW-0238">DNA-binding</keyword>
<dbReference type="SUPFAM" id="SSF46785">
    <property type="entry name" value="Winged helix' DNA-binding domain"/>
    <property type="match status" value="1"/>
</dbReference>
<evidence type="ECO:0000256" key="3">
    <source>
        <dbReference type="ARBA" id="ARBA00023125"/>
    </source>
</evidence>
<evidence type="ECO:0000256" key="1">
    <source>
        <dbReference type="ARBA" id="ARBA00022798"/>
    </source>
</evidence>
<feature type="domain" description="IclR-ED" evidence="9">
    <location>
        <begin position="91"/>
        <end position="275"/>
    </location>
</feature>
<sequence>MGGVSLSEGSKQLLEPNGASGGREPGSGVQSIDRAVMILRCFGQRAPELGISDIARATNLSTSTAHRLLASLQHNGLVRQTSERRYALGPLLVQLAGSGALPASLRDAAMEPMRELRDRTDETVGLHELLPTNRRAVVDQAESHHELRRTYTELGVAIPLPHGAPGKAILAFVPREVSAEVLAEPIERATPATITEPRELRAELARARVDGFAMSFCERTPGIHTVAAPVFGGDSRVLGCLSISGPEVRMPRSRVEALSIDVKRAAWQVSEVLGATREGVQRCVERATPLSSEG</sequence>
<dbReference type="AlphaFoldDB" id="A0A3N0EE30"/>
<evidence type="ECO:0000256" key="7">
    <source>
        <dbReference type="SAM" id="MobiDB-lite"/>
    </source>
</evidence>
<evidence type="ECO:0000256" key="2">
    <source>
        <dbReference type="ARBA" id="ARBA00023015"/>
    </source>
</evidence>
<dbReference type="Gene3D" id="1.10.10.10">
    <property type="entry name" value="Winged helix-like DNA-binding domain superfamily/Winged helix DNA-binding domain"/>
    <property type="match status" value="1"/>
</dbReference>
<gene>
    <name evidence="10" type="ORF">EFW17_05930</name>
</gene>
<evidence type="ECO:0000256" key="5">
    <source>
        <dbReference type="ARBA" id="ARBA00058938"/>
    </source>
</evidence>
<dbReference type="InterPro" id="IPR014757">
    <property type="entry name" value="Tscrpt_reg_IclR_C"/>
</dbReference>
<keyword evidence="2" id="KW-0805">Transcription regulation</keyword>
<dbReference type="InterPro" id="IPR036388">
    <property type="entry name" value="WH-like_DNA-bd_sf"/>
</dbReference>
<dbReference type="InterPro" id="IPR029016">
    <property type="entry name" value="GAF-like_dom_sf"/>
</dbReference>
<evidence type="ECO:0000313" key="10">
    <source>
        <dbReference type="EMBL" id="RNL86071.1"/>
    </source>
</evidence>
<evidence type="ECO:0000256" key="4">
    <source>
        <dbReference type="ARBA" id="ARBA00023163"/>
    </source>
</evidence>
<evidence type="ECO:0000259" key="8">
    <source>
        <dbReference type="PROSITE" id="PS51077"/>
    </source>
</evidence>
<comment type="function">
    <text evidence="5">May be an activator protein for the gylABX operon.</text>
</comment>
<evidence type="ECO:0000259" key="9">
    <source>
        <dbReference type="PROSITE" id="PS51078"/>
    </source>
</evidence>
<dbReference type="GO" id="GO:0003700">
    <property type="term" value="F:DNA-binding transcription factor activity"/>
    <property type="evidence" value="ECO:0007669"/>
    <property type="project" value="TreeGrafter"/>
</dbReference>
<proteinExistence type="predicted"/>
<dbReference type="Gene3D" id="3.30.450.40">
    <property type="match status" value="1"/>
</dbReference>
<dbReference type="GO" id="GO:0045892">
    <property type="term" value="P:negative regulation of DNA-templated transcription"/>
    <property type="evidence" value="ECO:0007669"/>
    <property type="project" value="TreeGrafter"/>
</dbReference>
<dbReference type="SMART" id="SM00346">
    <property type="entry name" value="HTH_ICLR"/>
    <property type="match status" value="1"/>
</dbReference>
<name>A0A3N0EE30_9ACTN</name>
<comment type="caution">
    <text evidence="10">The sequence shown here is derived from an EMBL/GenBank/DDBJ whole genome shotgun (WGS) entry which is preliminary data.</text>
</comment>
<dbReference type="Proteomes" id="UP000269198">
    <property type="component" value="Unassembled WGS sequence"/>
</dbReference>
<dbReference type="InterPro" id="IPR036390">
    <property type="entry name" value="WH_DNA-bd_sf"/>
</dbReference>
<dbReference type="PROSITE" id="PS51078">
    <property type="entry name" value="ICLR_ED"/>
    <property type="match status" value="1"/>
</dbReference>
<dbReference type="SUPFAM" id="SSF55781">
    <property type="entry name" value="GAF domain-like"/>
    <property type="match status" value="1"/>
</dbReference>
<feature type="region of interest" description="Disordered" evidence="7">
    <location>
        <begin position="1"/>
        <end position="28"/>
    </location>
</feature>
<dbReference type="OrthoDB" id="8479143at2"/>
<dbReference type="PANTHER" id="PTHR30136:SF24">
    <property type="entry name" value="HTH-TYPE TRANSCRIPTIONAL REPRESSOR ALLR"/>
    <property type="match status" value="1"/>
</dbReference>
<dbReference type="InterPro" id="IPR005471">
    <property type="entry name" value="Tscrpt_reg_IclR_N"/>
</dbReference>
<dbReference type="Pfam" id="PF09339">
    <property type="entry name" value="HTH_IclR"/>
    <property type="match status" value="1"/>
</dbReference>
<reference evidence="10 11" key="1">
    <citation type="submission" date="2018-11" db="EMBL/GenBank/DDBJ databases">
        <title>The genome draft of YIM 96095.</title>
        <authorList>
            <person name="Tang S.-K."/>
            <person name="Chunyu W.-X."/>
            <person name="Feng Y.-Z."/>
        </authorList>
    </citation>
    <scope>NUCLEOTIDE SEQUENCE [LARGE SCALE GENOMIC DNA]</scope>
    <source>
        <strain evidence="10 11">YIM 96095</strain>
    </source>
</reference>
<evidence type="ECO:0000313" key="11">
    <source>
        <dbReference type="Proteomes" id="UP000269198"/>
    </source>
</evidence>
<dbReference type="Pfam" id="PF01614">
    <property type="entry name" value="IclR_C"/>
    <property type="match status" value="1"/>
</dbReference>
<dbReference type="FunFam" id="1.10.10.10:FF:000056">
    <property type="entry name" value="IclR family transcriptional regulator"/>
    <property type="match status" value="1"/>
</dbReference>